<organism evidence="1 2">
    <name type="scientific">Sphaerisporangium flaviroseum</name>
    <dbReference type="NCBI Taxonomy" id="509199"/>
    <lineage>
        <taxon>Bacteria</taxon>
        <taxon>Bacillati</taxon>
        <taxon>Actinomycetota</taxon>
        <taxon>Actinomycetes</taxon>
        <taxon>Streptosporangiales</taxon>
        <taxon>Streptosporangiaceae</taxon>
        <taxon>Sphaerisporangium</taxon>
    </lineage>
</organism>
<name>A0ABP7HIE9_9ACTN</name>
<sequence length="225" mass="24759">MISVSDDAMNAFERRGLPFRDAFDSSFDEIIRVGPLAYDESLRLLNRRVVGLTEPFVAFCHCLSGGLSRDLIRAARSVIRTGLALPDGTAALESICAEVIQEELRSKARAIVESAREHPTAMEVLDLLHGLAHRDVMRPTQEVLKSMLSRPLGGPALEFATYAYFCATLGEVFTDGLTADRVRSSPIFDDLAAARHAFALDTRLAWRLISSIRQGWALSVLEAPD</sequence>
<gene>
    <name evidence="1" type="ORF">GCM10022226_11080</name>
</gene>
<proteinExistence type="predicted"/>
<keyword evidence="2" id="KW-1185">Reference proteome</keyword>
<protein>
    <submittedName>
        <fullName evidence="1">Uncharacterized protein</fullName>
    </submittedName>
</protein>
<dbReference type="RefSeq" id="WP_344934937.1">
    <property type="nucleotide sequence ID" value="NZ_BAAAZR010000001.1"/>
</dbReference>
<reference evidence="2" key="1">
    <citation type="journal article" date="2019" name="Int. J. Syst. Evol. Microbiol.">
        <title>The Global Catalogue of Microorganisms (GCM) 10K type strain sequencing project: providing services to taxonomists for standard genome sequencing and annotation.</title>
        <authorList>
            <consortium name="The Broad Institute Genomics Platform"/>
            <consortium name="The Broad Institute Genome Sequencing Center for Infectious Disease"/>
            <person name="Wu L."/>
            <person name="Ma J."/>
        </authorList>
    </citation>
    <scope>NUCLEOTIDE SEQUENCE [LARGE SCALE GENOMIC DNA]</scope>
    <source>
        <strain evidence="2">JCM 16908</strain>
    </source>
</reference>
<dbReference type="Proteomes" id="UP001500888">
    <property type="component" value="Unassembled WGS sequence"/>
</dbReference>
<dbReference type="EMBL" id="BAAAZR010000001">
    <property type="protein sequence ID" value="GAA3793537.1"/>
    <property type="molecule type" value="Genomic_DNA"/>
</dbReference>
<evidence type="ECO:0000313" key="1">
    <source>
        <dbReference type="EMBL" id="GAA3793537.1"/>
    </source>
</evidence>
<accession>A0ABP7HIE9</accession>
<evidence type="ECO:0000313" key="2">
    <source>
        <dbReference type="Proteomes" id="UP001500888"/>
    </source>
</evidence>
<comment type="caution">
    <text evidence="1">The sequence shown here is derived from an EMBL/GenBank/DDBJ whole genome shotgun (WGS) entry which is preliminary data.</text>
</comment>